<organism evidence="3 4">
    <name type="scientific">Ceratopteris richardii</name>
    <name type="common">Triangle waterfern</name>
    <dbReference type="NCBI Taxonomy" id="49495"/>
    <lineage>
        <taxon>Eukaryota</taxon>
        <taxon>Viridiplantae</taxon>
        <taxon>Streptophyta</taxon>
        <taxon>Embryophyta</taxon>
        <taxon>Tracheophyta</taxon>
        <taxon>Polypodiopsida</taxon>
        <taxon>Polypodiidae</taxon>
        <taxon>Polypodiales</taxon>
        <taxon>Pteridineae</taxon>
        <taxon>Pteridaceae</taxon>
        <taxon>Parkerioideae</taxon>
        <taxon>Ceratopteris</taxon>
    </lineage>
</organism>
<evidence type="ECO:0000313" key="3">
    <source>
        <dbReference type="EMBL" id="KAH7433763.1"/>
    </source>
</evidence>
<keyword evidence="4" id="KW-1185">Reference proteome</keyword>
<dbReference type="EMBL" id="CM035412">
    <property type="protein sequence ID" value="KAH7433763.1"/>
    <property type="molecule type" value="Genomic_DNA"/>
</dbReference>
<keyword evidence="2" id="KW-0812">Transmembrane</keyword>
<feature type="transmembrane region" description="Helical" evidence="2">
    <location>
        <begin position="118"/>
        <end position="135"/>
    </location>
</feature>
<dbReference type="AlphaFoldDB" id="A0A8T2UIV7"/>
<proteinExistence type="predicted"/>
<keyword evidence="2" id="KW-0472">Membrane</keyword>
<dbReference type="GO" id="GO:0009535">
    <property type="term" value="C:chloroplast thylakoid membrane"/>
    <property type="evidence" value="ECO:0007669"/>
    <property type="project" value="TreeGrafter"/>
</dbReference>
<dbReference type="Proteomes" id="UP000825935">
    <property type="component" value="Chromosome 7"/>
</dbReference>
<dbReference type="PANTHER" id="PTHR35733:SF1">
    <property type="entry name" value="OS02G0307800 PROTEIN"/>
    <property type="match status" value="1"/>
</dbReference>
<reference evidence="3" key="1">
    <citation type="submission" date="2021-08" db="EMBL/GenBank/DDBJ databases">
        <title>WGS assembly of Ceratopteris richardii.</title>
        <authorList>
            <person name="Marchant D.B."/>
            <person name="Chen G."/>
            <person name="Jenkins J."/>
            <person name="Shu S."/>
            <person name="Leebens-Mack J."/>
            <person name="Grimwood J."/>
            <person name="Schmutz J."/>
            <person name="Soltis P."/>
            <person name="Soltis D."/>
            <person name="Chen Z.-H."/>
        </authorList>
    </citation>
    <scope>NUCLEOTIDE SEQUENCE</scope>
    <source>
        <strain evidence="3">Whitten #5841</strain>
        <tissue evidence="3">Leaf</tissue>
    </source>
</reference>
<dbReference type="PANTHER" id="PTHR35733">
    <property type="entry name" value="OS02G0307800 PROTEIN"/>
    <property type="match status" value="1"/>
</dbReference>
<dbReference type="InterPro" id="IPR021434">
    <property type="entry name" value="DUF3082"/>
</dbReference>
<evidence type="ECO:0000256" key="1">
    <source>
        <dbReference type="SAM" id="MobiDB-lite"/>
    </source>
</evidence>
<feature type="region of interest" description="Disordered" evidence="1">
    <location>
        <begin position="277"/>
        <end position="297"/>
    </location>
</feature>
<accession>A0A8T2UIV7</accession>
<gene>
    <name evidence="3" type="ORF">KP509_07G085000</name>
</gene>
<name>A0A8T2UIV7_CERRI</name>
<protein>
    <submittedName>
        <fullName evidence="3">Uncharacterized protein</fullName>
    </submittedName>
</protein>
<dbReference type="Pfam" id="PF11282">
    <property type="entry name" value="DUF3082"/>
    <property type="match status" value="1"/>
</dbReference>
<evidence type="ECO:0000256" key="2">
    <source>
        <dbReference type="SAM" id="Phobius"/>
    </source>
</evidence>
<sequence>MVLVKENMAASMPWAAPFIKADPPTRQLPFYHNYRSTHAIAPLSFSKPVLVRAATTGRFASEASLSDRTSLPSAYVRISSDTVSSPLSPIPVADEEGGPVELPEYEDPLAFPENVSPLQTVASVLFSGAVGFLLYRSLRRRMKMAKETKLRSSGITNVNDAARKAAILGEKTAAADVKPATPPTAWQAFQGAVIAGGIAFILYKFTTYVEAGFASKPVSSVYTVRQLTITIRTIVNGLCYLATFVFAANSIGLFVYSLQLLLNIGGPTEITKEGKNERLADHDPLIDESSLEDVKRD</sequence>
<dbReference type="OrthoDB" id="5296at2759"/>
<evidence type="ECO:0000313" key="4">
    <source>
        <dbReference type="Proteomes" id="UP000825935"/>
    </source>
</evidence>
<keyword evidence="2" id="KW-1133">Transmembrane helix</keyword>
<comment type="caution">
    <text evidence="3">The sequence shown here is derived from an EMBL/GenBank/DDBJ whole genome shotgun (WGS) entry which is preliminary data.</text>
</comment>
<feature type="transmembrane region" description="Helical" evidence="2">
    <location>
        <begin position="234"/>
        <end position="256"/>
    </location>
</feature>